<organism evidence="7 8">
    <name type="scientific">Apteryx mantelli</name>
    <name type="common">North Island brown kiwi</name>
    <dbReference type="NCBI Taxonomy" id="2696672"/>
    <lineage>
        <taxon>Eukaryota</taxon>
        <taxon>Metazoa</taxon>
        <taxon>Chordata</taxon>
        <taxon>Craniata</taxon>
        <taxon>Vertebrata</taxon>
        <taxon>Euteleostomi</taxon>
        <taxon>Archelosauria</taxon>
        <taxon>Archosauria</taxon>
        <taxon>Dinosauria</taxon>
        <taxon>Saurischia</taxon>
        <taxon>Theropoda</taxon>
        <taxon>Coelurosauria</taxon>
        <taxon>Aves</taxon>
        <taxon>Palaeognathae</taxon>
        <taxon>Apterygiformes</taxon>
        <taxon>Apterygidae</taxon>
        <taxon>Apteryx</taxon>
    </lineage>
</organism>
<evidence type="ECO:0000256" key="5">
    <source>
        <dbReference type="SAM" id="MobiDB-lite"/>
    </source>
</evidence>
<keyword evidence="3" id="KW-0732">Signal</keyword>
<dbReference type="SMART" id="SM00209">
    <property type="entry name" value="TSP1"/>
    <property type="match status" value="7"/>
</dbReference>
<dbReference type="Pfam" id="PF08686">
    <property type="entry name" value="PLAC"/>
    <property type="match status" value="1"/>
</dbReference>
<feature type="compositionally biased region" description="Basic and acidic residues" evidence="5">
    <location>
        <begin position="388"/>
        <end position="407"/>
    </location>
</feature>
<feature type="compositionally biased region" description="Basic residues" evidence="5">
    <location>
        <begin position="82"/>
        <end position="92"/>
    </location>
</feature>
<dbReference type="Pfam" id="PF19030">
    <property type="entry name" value="TSP1_ADAMTS"/>
    <property type="match status" value="6"/>
</dbReference>
<feature type="region of interest" description="Disordered" evidence="5">
    <location>
        <begin position="22"/>
        <end position="519"/>
    </location>
</feature>
<dbReference type="Gene3D" id="2.60.120.830">
    <property type="match status" value="1"/>
</dbReference>
<dbReference type="PANTHER" id="PTHR13723">
    <property type="entry name" value="ADAMTS A DISINTEGRIN AND METALLOPROTEASE WITH THROMBOSPONDIN MOTIFS PROTEASE"/>
    <property type="match status" value="1"/>
</dbReference>
<evidence type="ECO:0000256" key="2">
    <source>
        <dbReference type="ARBA" id="ARBA00022525"/>
    </source>
</evidence>
<feature type="domain" description="PLAC" evidence="6">
    <location>
        <begin position="1184"/>
        <end position="1221"/>
    </location>
</feature>
<comment type="subcellular location">
    <subcellularLocation>
        <location evidence="1">Secreted</location>
    </subcellularLocation>
</comment>
<dbReference type="Pfam" id="PF05986">
    <property type="entry name" value="ADAMTS_spacer1"/>
    <property type="match status" value="1"/>
</dbReference>
<proteinExistence type="predicted"/>
<keyword evidence="7" id="KW-1185">Reference proteome</keyword>
<dbReference type="Proteomes" id="UP001652627">
    <property type="component" value="Chromosome 31"/>
</dbReference>
<protein>
    <submittedName>
        <fullName evidence="8">ADAMTS-like protein 4</fullName>
    </submittedName>
</protein>
<keyword evidence="2" id="KW-0964">Secreted</keyword>
<dbReference type="PROSITE" id="PS50092">
    <property type="entry name" value="TSP1"/>
    <property type="match status" value="6"/>
</dbReference>
<keyword evidence="4" id="KW-0677">Repeat</keyword>
<feature type="compositionally biased region" description="Basic and acidic residues" evidence="5">
    <location>
        <begin position="130"/>
        <end position="143"/>
    </location>
</feature>
<evidence type="ECO:0000259" key="6">
    <source>
        <dbReference type="PROSITE" id="PS50900"/>
    </source>
</evidence>
<gene>
    <name evidence="8" type="primary">ADAMTSL4</name>
</gene>
<dbReference type="InterPro" id="IPR050439">
    <property type="entry name" value="ADAMTS_ADAMTS-like"/>
</dbReference>
<dbReference type="InterPro" id="IPR036383">
    <property type="entry name" value="TSP1_rpt_sf"/>
</dbReference>
<dbReference type="Gene3D" id="2.20.100.10">
    <property type="entry name" value="Thrombospondin type-1 (TSP1) repeat"/>
    <property type="match status" value="6"/>
</dbReference>
<reference evidence="8" key="1">
    <citation type="submission" date="2025-08" db="UniProtKB">
        <authorList>
            <consortium name="RefSeq"/>
        </authorList>
    </citation>
    <scope>IDENTIFICATION</scope>
    <source>
        <tissue evidence="8">Blood</tissue>
    </source>
</reference>
<feature type="non-terminal residue" evidence="8">
    <location>
        <position position="1"/>
    </location>
</feature>
<feature type="region of interest" description="Disordered" evidence="5">
    <location>
        <begin position="782"/>
        <end position="833"/>
    </location>
</feature>
<dbReference type="InterPro" id="IPR000884">
    <property type="entry name" value="TSP1_rpt"/>
</dbReference>
<dbReference type="InterPro" id="IPR010294">
    <property type="entry name" value="ADAMTS_spacer1"/>
</dbReference>
<evidence type="ECO:0000313" key="8">
    <source>
        <dbReference type="RefSeq" id="XP_067169571.1"/>
    </source>
</evidence>
<evidence type="ECO:0000256" key="1">
    <source>
        <dbReference type="ARBA" id="ARBA00004613"/>
    </source>
</evidence>
<dbReference type="GeneID" id="136994646"/>
<sequence length="1231" mass="130775">WGAWGACSQPCGPGLQRRSRACLPPTPPHGAAALPLFRPGAPTPPPHGARPHGVRPHGVRPGRYGYGKAPFALPLLTDEAPRRRRHPPHGARHLGGDPQPLQGAQVPQGDPQRPRGHGGEAQQTHGPRVPKGDPQRPHGRRGDPQQPHGSQVPRGDPHRPHGAHVPRGDLQHPQGSRIPGGDPQHPHGTHVPKGDPQHPHVPKSDLQHPHGTHVPKGDPQHPHGSHSPGGDPQHPHVPKSDLQHPHGAHIPKGDPQHPHGTRVPIGDIQHAHSTHVPKGDLQHPRSSQSPGGDPQHPHSTHVPKSDPQHPHSTHVPKGDPQHPHVPKSDPQHPHGAHVPRGDPQHPHSSQSPGGDSQHPHVPKSDPQQPHGTHVPKGDLQHPQGSRIPRGDPQDPHSTHVPKDDPQHPHSSHSPGGDPQDPHSTHVPKSDPQHPHGTHVPEGDLQHPHGSRIPGGDPQHAQATSVPRGDPQKSHSTPIPGGDPWLPPSTGRGRPRAPRQHQPHGAGAEPPWAGSPPGPGGWSLYAVGPGTVTCAGESQQLRACHLQACPPGQPALPELQCAALDQREFLGRRYRWEPFPEARGAQGCELHCRPVGYRFYVRHAEAARDGTPCGAGVCVGGRCLRPRCDSVLASAPAPGACRLLAGNFSETRAPLGYRKILEIPAGATRILVAQAAPSPNYLALRSRAGKPLLNGNWAAEPPGRYEAAGTVFEYRRSAGAAEALSAPGPTTEPLDVYMLFQQDTAGGSWQFFLGDGAAPPDAPAAPQHLGALTAVAPEVALMSPAAPGAAPPPVTGASGQEDQPQRHRHHRHHDGDSDSDGDGDGSHRHDPGAYWKRVGTTRCSATCGKGSWQPLFRCVSRRSHEEVAEERCAGAPRPPPAPEPCNTQPCPPYWDAGEWSPCSRSCGPGAQHRPLQCRQAFADRSTLVHPQRCAPLPRPAATRPCQLRACSRWEVHSNWSACSVLCGPGQRTRHVRCVSTQGAPLSDTECPGAQRPSTRQACDMGPCARSWFHSDWSDTCSSECGPGIQRRAVVCLASGAEGLPEESCAGTKPPDMRACNSGPCRPTPRWYTGPWSPCSAECGPGTRRRDVICVSKLGAEAAVAEGAACAALPRPPALQPCAGAACGPRWFATAWSACSHSCQGGLQAREVHCLSPNKTLSTLCPPQRRPASQRPCNTQPCAPEPGAGCRDEWPSCAAVVQARLCVYPYYESVCCAACARAPPRQATAAPPR</sequence>
<feature type="compositionally biased region" description="Basic residues" evidence="5">
    <location>
        <begin position="492"/>
        <end position="501"/>
    </location>
</feature>
<dbReference type="InterPro" id="IPR010909">
    <property type="entry name" value="PLAC"/>
</dbReference>
<evidence type="ECO:0000256" key="3">
    <source>
        <dbReference type="ARBA" id="ARBA00022729"/>
    </source>
</evidence>
<feature type="compositionally biased region" description="Basic and acidic residues" evidence="5">
    <location>
        <begin position="192"/>
        <end position="208"/>
    </location>
</feature>
<name>A0ABM4FXA3_9AVES</name>
<dbReference type="SUPFAM" id="SSF82895">
    <property type="entry name" value="TSP-1 type 1 repeat"/>
    <property type="match status" value="6"/>
</dbReference>
<evidence type="ECO:0000256" key="4">
    <source>
        <dbReference type="ARBA" id="ARBA00022737"/>
    </source>
</evidence>
<dbReference type="Pfam" id="PF00090">
    <property type="entry name" value="TSP_1"/>
    <property type="match status" value="1"/>
</dbReference>
<feature type="compositionally biased region" description="Basic and acidic residues" evidence="5">
    <location>
        <begin position="316"/>
        <end position="332"/>
    </location>
</feature>
<feature type="compositionally biased region" description="Basic residues" evidence="5">
    <location>
        <begin position="49"/>
        <end position="60"/>
    </location>
</feature>
<dbReference type="PROSITE" id="PS50900">
    <property type="entry name" value="PLAC"/>
    <property type="match status" value="1"/>
</dbReference>
<feature type="compositionally biased region" description="Basic and acidic residues" evidence="5">
    <location>
        <begin position="419"/>
        <end position="446"/>
    </location>
</feature>
<evidence type="ECO:0000313" key="7">
    <source>
        <dbReference type="Proteomes" id="UP001652627"/>
    </source>
</evidence>
<dbReference type="PANTHER" id="PTHR13723:SF144">
    <property type="entry name" value="ADAMTS-LIKE PROTEIN 4"/>
    <property type="match status" value="1"/>
</dbReference>
<accession>A0ABM4FXA3</accession>
<dbReference type="RefSeq" id="XP_067169571.1">
    <property type="nucleotide sequence ID" value="XM_067313470.1"/>
</dbReference>